<dbReference type="AlphaFoldDB" id="I3II96"/>
<dbReference type="OrthoDB" id="9554054at2"/>
<dbReference type="EMBL" id="BAFH01000002">
    <property type="protein sequence ID" value="GAB61441.1"/>
    <property type="molecule type" value="Genomic_DNA"/>
</dbReference>
<accession>I3II96</accession>
<organism evidence="2 3">
    <name type="scientific">Candidatus Jettenia caeni</name>
    <dbReference type="NCBI Taxonomy" id="247490"/>
    <lineage>
        <taxon>Bacteria</taxon>
        <taxon>Pseudomonadati</taxon>
        <taxon>Planctomycetota</taxon>
        <taxon>Candidatus Brocadiia</taxon>
        <taxon>Candidatus Brocadiales</taxon>
        <taxon>Candidatus Brocadiaceae</taxon>
        <taxon>Candidatus Jettenia</taxon>
    </lineage>
</organism>
<evidence type="ECO:0008006" key="4">
    <source>
        <dbReference type="Google" id="ProtNLM"/>
    </source>
</evidence>
<comment type="caution">
    <text evidence="2">The sequence shown here is derived from an EMBL/GenBank/DDBJ whole genome shotgun (WGS) entry which is preliminary data.</text>
</comment>
<feature type="signal peptide" evidence="1">
    <location>
        <begin position="1"/>
        <end position="18"/>
    </location>
</feature>
<gene>
    <name evidence="2" type="ORF">KSU1_B0584</name>
</gene>
<evidence type="ECO:0000313" key="3">
    <source>
        <dbReference type="Proteomes" id="UP000002985"/>
    </source>
</evidence>
<keyword evidence="3" id="KW-1185">Reference proteome</keyword>
<dbReference type="PROSITE" id="PS51257">
    <property type="entry name" value="PROKAR_LIPOPROTEIN"/>
    <property type="match status" value="1"/>
</dbReference>
<reference evidence="2 3" key="1">
    <citation type="journal article" date="2012" name="FEBS Lett.">
        <title>Anammox organism KSU-1 expresses a NirK-type copper-containing nitrite reductase instead of a NirS-type with cytochrome cd1.</title>
        <authorList>
            <person name="Hira D."/>
            <person name="Toh H."/>
            <person name="Migita C.T."/>
            <person name="Okubo H."/>
            <person name="Nishiyama T."/>
            <person name="Hattori M."/>
            <person name="Furukawa K."/>
            <person name="Fujii T."/>
        </authorList>
    </citation>
    <scope>NUCLEOTIDE SEQUENCE [LARGE SCALE GENOMIC DNA]</scope>
</reference>
<keyword evidence="1" id="KW-0732">Signal</keyword>
<proteinExistence type="predicted"/>
<name>I3II96_9BACT</name>
<evidence type="ECO:0000256" key="1">
    <source>
        <dbReference type="SAM" id="SignalP"/>
    </source>
</evidence>
<protein>
    <recommendedName>
        <fullName evidence="4">DUF4296 domain-containing protein</fullName>
    </recommendedName>
</protein>
<evidence type="ECO:0000313" key="2">
    <source>
        <dbReference type="EMBL" id="GAB61441.1"/>
    </source>
</evidence>
<feature type="chain" id="PRO_5003671179" description="DUF4296 domain-containing protein" evidence="1">
    <location>
        <begin position="19"/>
        <end position="132"/>
    </location>
</feature>
<sequence length="132" mass="14738">MKKAIWRAFPVIVFIAFASCNTSSTAVPISADVVNSREEVITMQVIVQVSADVASALHQRGTLTAKSKELVRIIEIFNLTLHPMHRDTDDPNLQSYFIVEVPDHATAQRVTDRLRRLEAVKAAYVKPPDELP</sequence>
<dbReference type="Proteomes" id="UP000002985">
    <property type="component" value="Unassembled WGS sequence"/>
</dbReference>